<reference evidence="1 2" key="1">
    <citation type="journal article" date="2019" name="Sci. Rep.">
        <title>Orb-weaving spider Araneus ventricosus genome elucidates the spidroin gene catalogue.</title>
        <authorList>
            <person name="Kono N."/>
            <person name="Nakamura H."/>
            <person name="Ohtoshi R."/>
            <person name="Moran D.A.P."/>
            <person name="Shinohara A."/>
            <person name="Yoshida Y."/>
            <person name="Fujiwara M."/>
            <person name="Mori M."/>
            <person name="Tomita M."/>
            <person name="Arakawa K."/>
        </authorList>
    </citation>
    <scope>NUCLEOTIDE SEQUENCE [LARGE SCALE GENOMIC DNA]</scope>
</reference>
<dbReference type="AlphaFoldDB" id="A0A4Y2IUJ5"/>
<proteinExistence type="predicted"/>
<dbReference type="EMBL" id="BGPR01002893">
    <property type="protein sequence ID" value="GBM80596.1"/>
    <property type="molecule type" value="Genomic_DNA"/>
</dbReference>
<organism evidence="1 2">
    <name type="scientific">Araneus ventricosus</name>
    <name type="common">Orbweaver spider</name>
    <name type="synonym">Epeira ventricosa</name>
    <dbReference type="NCBI Taxonomy" id="182803"/>
    <lineage>
        <taxon>Eukaryota</taxon>
        <taxon>Metazoa</taxon>
        <taxon>Ecdysozoa</taxon>
        <taxon>Arthropoda</taxon>
        <taxon>Chelicerata</taxon>
        <taxon>Arachnida</taxon>
        <taxon>Araneae</taxon>
        <taxon>Araneomorphae</taxon>
        <taxon>Entelegynae</taxon>
        <taxon>Araneoidea</taxon>
        <taxon>Araneidae</taxon>
        <taxon>Araneus</taxon>
    </lineage>
</organism>
<comment type="caution">
    <text evidence="1">The sequence shown here is derived from an EMBL/GenBank/DDBJ whole genome shotgun (WGS) entry which is preliminary data.</text>
</comment>
<evidence type="ECO:0000313" key="2">
    <source>
        <dbReference type="Proteomes" id="UP000499080"/>
    </source>
</evidence>
<evidence type="ECO:0000313" key="1">
    <source>
        <dbReference type="EMBL" id="GBM80596.1"/>
    </source>
</evidence>
<protein>
    <submittedName>
        <fullName evidence="1">Uncharacterized protein</fullName>
    </submittedName>
</protein>
<name>A0A4Y2IUJ5_ARAVE</name>
<dbReference type="OrthoDB" id="6781249at2759"/>
<sequence>MLSQAVENMFLAIYKVTANGHNLNNHRYAAYLKSSTKIKADLSSIPTKRAAEQHSFSKVFLFVAPVMVPIPLEEELVFELDEIVEKYDEI</sequence>
<gene>
    <name evidence="1" type="ORF">AVEN_167900_1</name>
</gene>
<keyword evidence="2" id="KW-1185">Reference proteome</keyword>
<dbReference type="Proteomes" id="UP000499080">
    <property type="component" value="Unassembled WGS sequence"/>
</dbReference>
<accession>A0A4Y2IUJ5</accession>